<feature type="domain" description="Protein kinase" evidence="6">
    <location>
        <begin position="21"/>
        <end position="295"/>
    </location>
</feature>
<accession>A0A4U1JCI6</accession>
<keyword evidence="8" id="KW-1185">Reference proteome</keyword>
<keyword evidence="3 7" id="KW-0418">Kinase</keyword>
<dbReference type="Proteomes" id="UP000309215">
    <property type="component" value="Unassembled WGS sequence"/>
</dbReference>
<gene>
    <name evidence="7" type="ORF">E8A74_15470</name>
</gene>
<dbReference type="PROSITE" id="PS00107">
    <property type="entry name" value="PROTEIN_KINASE_ATP"/>
    <property type="match status" value="1"/>
</dbReference>
<protein>
    <submittedName>
        <fullName evidence="7">Serine/threonine protein kinase</fullName>
    </submittedName>
</protein>
<keyword evidence="4 5" id="KW-0067">ATP-binding</keyword>
<dbReference type="AlphaFoldDB" id="A0A4U1JCI6"/>
<dbReference type="InterPro" id="IPR000719">
    <property type="entry name" value="Prot_kinase_dom"/>
</dbReference>
<evidence type="ECO:0000259" key="6">
    <source>
        <dbReference type="PROSITE" id="PS50011"/>
    </source>
</evidence>
<comment type="caution">
    <text evidence="7">The sequence shown here is derived from an EMBL/GenBank/DDBJ whole genome shotgun (WGS) entry which is preliminary data.</text>
</comment>
<dbReference type="InterPro" id="IPR017441">
    <property type="entry name" value="Protein_kinase_ATP_BS"/>
</dbReference>
<dbReference type="PANTHER" id="PTHR43289:SF34">
    <property type="entry name" value="SERINE_THREONINE-PROTEIN KINASE YBDM-RELATED"/>
    <property type="match status" value="1"/>
</dbReference>
<evidence type="ECO:0000256" key="4">
    <source>
        <dbReference type="ARBA" id="ARBA00022840"/>
    </source>
</evidence>
<dbReference type="Gene3D" id="3.30.200.20">
    <property type="entry name" value="Phosphorylase Kinase, domain 1"/>
    <property type="match status" value="1"/>
</dbReference>
<evidence type="ECO:0000256" key="2">
    <source>
        <dbReference type="ARBA" id="ARBA00022741"/>
    </source>
</evidence>
<dbReference type="EMBL" id="SSMQ01000014">
    <property type="protein sequence ID" value="TKD08324.1"/>
    <property type="molecule type" value="Genomic_DNA"/>
</dbReference>
<sequence>MMSESDEEIAARRIGTSVGTWTLERLLGIGGMASVFLGRRPDGYVAAIKILHPYLQDISELRKRFLREGPIGSALAAVGPLCEGLPAVYESGVSEDGAAFMAMELLDGETVFERMARKGVLSVDEVLRIAHKVLDVLVVAHAFGIVHRDLKPENLHNGRDGRIKVLDFGIARVDTLPEGTAELPEKTATKTGVAIGSYEYMAPEQAMGKNQELDGRTDLFALGATMFRLLGGRYVHGDAENALLLVAAATRPAPPLATIAPHIPAPVCRVVDIALAFHKEARYPDAATMRFDVYSLRAGKTPPYATAVAEGRIRAGDRPPR</sequence>
<dbReference type="PANTHER" id="PTHR43289">
    <property type="entry name" value="MITOGEN-ACTIVATED PROTEIN KINASE KINASE KINASE 20-RELATED"/>
    <property type="match status" value="1"/>
</dbReference>
<keyword evidence="2 5" id="KW-0547">Nucleotide-binding</keyword>
<dbReference type="GO" id="GO:0005524">
    <property type="term" value="F:ATP binding"/>
    <property type="evidence" value="ECO:0007669"/>
    <property type="project" value="UniProtKB-UniRule"/>
</dbReference>
<dbReference type="RefSeq" id="WP_136929784.1">
    <property type="nucleotide sequence ID" value="NZ_SSMQ01000014.1"/>
</dbReference>
<name>A0A4U1JCI6_9BACT</name>
<keyword evidence="7" id="KW-0723">Serine/threonine-protein kinase</keyword>
<evidence type="ECO:0000256" key="1">
    <source>
        <dbReference type="ARBA" id="ARBA00022679"/>
    </source>
</evidence>
<dbReference type="SUPFAM" id="SSF56112">
    <property type="entry name" value="Protein kinase-like (PK-like)"/>
    <property type="match status" value="1"/>
</dbReference>
<dbReference type="SMART" id="SM00220">
    <property type="entry name" value="S_TKc"/>
    <property type="match status" value="1"/>
</dbReference>
<feature type="binding site" evidence="5">
    <location>
        <position position="49"/>
    </location>
    <ligand>
        <name>ATP</name>
        <dbReference type="ChEBI" id="CHEBI:30616"/>
    </ligand>
</feature>
<dbReference type="InterPro" id="IPR011009">
    <property type="entry name" value="Kinase-like_dom_sf"/>
</dbReference>
<keyword evidence="1" id="KW-0808">Transferase</keyword>
<dbReference type="OrthoDB" id="5494749at2"/>
<dbReference type="Gene3D" id="1.10.510.10">
    <property type="entry name" value="Transferase(Phosphotransferase) domain 1"/>
    <property type="match status" value="1"/>
</dbReference>
<dbReference type="CDD" id="cd14014">
    <property type="entry name" value="STKc_PknB_like"/>
    <property type="match status" value="1"/>
</dbReference>
<dbReference type="Pfam" id="PF00069">
    <property type="entry name" value="Pkinase"/>
    <property type="match status" value="1"/>
</dbReference>
<reference evidence="7 8" key="1">
    <citation type="submission" date="2019-04" db="EMBL/GenBank/DDBJ databases">
        <authorList>
            <person name="Li Y."/>
            <person name="Wang J."/>
        </authorList>
    </citation>
    <scope>NUCLEOTIDE SEQUENCE [LARGE SCALE GENOMIC DNA]</scope>
    <source>
        <strain evidence="7 8">DSM 14668</strain>
    </source>
</reference>
<evidence type="ECO:0000313" key="7">
    <source>
        <dbReference type="EMBL" id="TKD08324.1"/>
    </source>
</evidence>
<proteinExistence type="predicted"/>
<dbReference type="PROSITE" id="PS50011">
    <property type="entry name" value="PROTEIN_KINASE_DOM"/>
    <property type="match status" value="1"/>
</dbReference>
<evidence type="ECO:0000313" key="8">
    <source>
        <dbReference type="Proteomes" id="UP000309215"/>
    </source>
</evidence>
<evidence type="ECO:0000256" key="3">
    <source>
        <dbReference type="ARBA" id="ARBA00022777"/>
    </source>
</evidence>
<organism evidence="7 8">
    <name type="scientific">Polyangium fumosum</name>
    <dbReference type="NCBI Taxonomy" id="889272"/>
    <lineage>
        <taxon>Bacteria</taxon>
        <taxon>Pseudomonadati</taxon>
        <taxon>Myxococcota</taxon>
        <taxon>Polyangia</taxon>
        <taxon>Polyangiales</taxon>
        <taxon>Polyangiaceae</taxon>
        <taxon>Polyangium</taxon>
    </lineage>
</organism>
<dbReference type="GO" id="GO:0004674">
    <property type="term" value="F:protein serine/threonine kinase activity"/>
    <property type="evidence" value="ECO:0007669"/>
    <property type="project" value="UniProtKB-KW"/>
</dbReference>
<evidence type="ECO:0000256" key="5">
    <source>
        <dbReference type="PROSITE-ProRule" id="PRU10141"/>
    </source>
</evidence>